<dbReference type="EMBL" id="MGAK01000020">
    <property type="protein sequence ID" value="OGK44278.1"/>
    <property type="molecule type" value="Genomic_DNA"/>
</dbReference>
<comment type="caution">
    <text evidence="2">The sequence shown here is derived from an EMBL/GenBank/DDBJ whole genome shotgun (WGS) entry which is preliminary data.</text>
</comment>
<keyword evidence="1" id="KW-0812">Transmembrane</keyword>
<reference evidence="2 3" key="1">
    <citation type="journal article" date="2016" name="Nat. Commun.">
        <title>Thousands of microbial genomes shed light on interconnected biogeochemical processes in an aquifer system.</title>
        <authorList>
            <person name="Anantharaman K."/>
            <person name="Brown C.T."/>
            <person name="Hug L.A."/>
            <person name="Sharon I."/>
            <person name="Castelle C.J."/>
            <person name="Probst A.J."/>
            <person name="Thomas B.C."/>
            <person name="Singh A."/>
            <person name="Wilkins M.J."/>
            <person name="Karaoz U."/>
            <person name="Brodie E.L."/>
            <person name="Williams K.H."/>
            <person name="Hubbard S.S."/>
            <person name="Banfield J.F."/>
        </authorList>
    </citation>
    <scope>NUCLEOTIDE SEQUENCE [LARGE SCALE GENOMIC DNA]</scope>
</reference>
<evidence type="ECO:0000256" key="1">
    <source>
        <dbReference type="SAM" id="Phobius"/>
    </source>
</evidence>
<feature type="transmembrane region" description="Helical" evidence="1">
    <location>
        <begin position="25"/>
        <end position="47"/>
    </location>
</feature>
<keyword evidence="1" id="KW-1133">Transmembrane helix</keyword>
<accession>A0A1F7ILQ1</accession>
<sequence>MDPVIDPETIPNPTTSLTNGVDTRIILLVVLLFISIGTNIVMGSYFFRQKRSTIGSSSNPNAKNVQRAMKTASPTPLNISPTKKDYSECFKTPPTYSGGGIEIPNTDLNGFSQKCPIYLLEADLASMKGQIINKDEDEYLIFTDHALYITSKGKPSFVFEELTNAARSPLYSKTFITNQTVPIMIGNQRINAIVTISTLCKDMSDLSCDMNDVKNEKVLLFQPPEEDNLWLQLIGQDIKTYIGDPAQWEENILRMRKLSPASTASSTSPTP</sequence>
<dbReference type="Proteomes" id="UP000179072">
    <property type="component" value="Unassembled WGS sequence"/>
</dbReference>
<gene>
    <name evidence="2" type="ORF">A2957_03080</name>
</gene>
<proteinExistence type="predicted"/>
<keyword evidence="1" id="KW-0472">Membrane</keyword>
<evidence type="ECO:0000313" key="2">
    <source>
        <dbReference type="EMBL" id="OGK44278.1"/>
    </source>
</evidence>
<dbReference type="AlphaFoldDB" id="A0A1F7ILQ1"/>
<organism evidence="2 3">
    <name type="scientific">Candidatus Roizmanbacteria bacterium RIFCSPLOWO2_01_FULL_38_11</name>
    <dbReference type="NCBI Taxonomy" id="1802060"/>
    <lineage>
        <taxon>Bacteria</taxon>
        <taxon>Candidatus Roizmaniibacteriota</taxon>
    </lineage>
</organism>
<protein>
    <submittedName>
        <fullName evidence="2">Uncharacterized protein</fullName>
    </submittedName>
</protein>
<evidence type="ECO:0000313" key="3">
    <source>
        <dbReference type="Proteomes" id="UP000179072"/>
    </source>
</evidence>
<name>A0A1F7ILQ1_9BACT</name>